<keyword evidence="2" id="KW-1185">Reference proteome</keyword>
<dbReference type="Proteomes" id="UP001732700">
    <property type="component" value="Chromosome 3D"/>
</dbReference>
<sequence>MGSETGNEFPVLVRVTVAPWCHGWEMPRGGVDIVTVLDLSTNMQGERLELMKQAMMIVIDKLGPDEGLSIVSLQTHKRHLMELTYMSDKHGHGRDAARFKITQLKAPSGRFIGHNAIAALEEGAQILRNRGGEESSSRLGCMMLLSDGKYPEILHENISLEFPVHTFGLCADHNPKVMKYIADMTSGTYSFVDQDIRNIRDALALFITGLTSIVVSSITITLTAHKHITISSIESGNYIHHVKSNKTSGTIVIDHIYAGEQKDFIVNLIVGDGRMKLITISGQCKGFKWNKSFAEMDMSVRRPWLTRSLDDLTIQPDVAAELTRIRLQNGVLHMLKTEKMTTQGLQELWNMIKHSDEGRGAPEETLSGLDMDVVEMNREISGIPYTLSWLSCHMWQRSTTKGTPTRSKAFRTIGQYADEDINLVNLETFTRSKGIPSDDPCNKFPVLVRLTAAPRKQADEMLHAGVDVVFVLDASAGMHGEKLERMKEAVMIAIGKFRAEDRLSIVSFNTYENRLTRLTYMTDLGRDVARLKINKLVASGQGDIAAALREGAEVKSYT</sequence>
<name>A0ACD5W597_AVESA</name>
<dbReference type="EnsemblPlants" id="AVESA.00010b.r2.3DG0571810.1">
    <property type="protein sequence ID" value="AVESA.00010b.r2.3DG0571810.1.CDS"/>
    <property type="gene ID" value="AVESA.00010b.r2.3DG0571810"/>
</dbReference>
<accession>A0ACD5W597</accession>
<reference evidence="1" key="1">
    <citation type="submission" date="2021-05" db="EMBL/GenBank/DDBJ databases">
        <authorList>
            <person name="Scholz U."/>
            <person name="Mascher M."/>
            <person name="Fiebig A."/>
        </authorList>
    </citation>
    <scope>NUCLEOTIDE SEQUENCE [LARGE SCALE GENOMIC DNA]</scope>
</reference>
<organism evidence="1 2">
    <name type="scientific">Avena sativa</name>
    <name type="common">Oat</name>
    <dbReference type="NCBI Taxonomy" id="4498"/>
    <lineage>
        <taxon>Eukaryota</taxon>
        <taxon>Viridiplantae</taxon>
        <taxon>Streptophyta</taxon>
        <taxon>Embryophyta</taxon>
        <taxon>Tracheophyta</taxon>
        <taxon>Spermatophyta</taxon>
        <taxon>Magnoliopsida</taxon>
        <taxon>Liliopsida</taxon>
        <taxon>Poales</taxon>
        <taxon>Poaceae</taxon>
        <taxon>BOP clade</taxon>
        <taxon>Pooideae</taxon>
        <taxon>Poodae</taxon>
        <taxon>Poeae</taxon>
        <taxon>Poeae Chloroplast Group 1 (Aveneae type)</taxon>
        <taxon>Aveninae</taxon>
        <taxon>Avena</taxon>
    </lineage>
</organism>
<proteinExistence type="predicted"/>
<protein>
    <submittedName>
        <fullName evidence="1">Uncharacterized protein</fullName>
    </submittedName>
</protein>
<evidence type="ECO:0000313" key="1">
    <source>
        <dbReference type="EnsemblPlants" id="AVESA.00010b.r2.3DG0571810.1.CDS"/>
    </source>
</evidence>
<reference evidence="1" key="2">
    <citation type="submission" date="2025-09" db="UniProtKB">
        <authorList>
            <consortium name="EnsemblPlants"/>
        </authorList>
    </citation>
    <scope>IDENTIFICATION</scope>
</reference>
<evidence type="ECO:0000313" key="2">
    <source>
        <dbReference type="Proteomes" id="UP001732700"/>
    </source>
</evidence>